<dbReference type="AlphaFoldDB" id="A0AA88VWR6"/>
<reference evidence="2" key="1">
    <citation type="submission" date="2022-12" db="EMBL/GenBank/DDBJ databases">
        <title>Draft genome assemblies for two species of Escallonia (Escalloniales).</title>
        <authorList>
            <person name="Chanderbali A."/>
            <person name="Dervinis C."/>
            <person name="Anghel I."/>
            <person name="Soltis D."/>
            <person name="Soltis P."/>
            <person name="Zapata F."/>
        </authorList>
    </citation>
    <scope>NUCLEOTIDE SEQUENCE</scope>
    <source>
        <strain evidence="2">UCBG64.0493</strain>
        <tissue evidence="2">Leaf</tissue>
    </source>
</reference>
<dbReference type="InterPro" id="IPR017853">
    <property type="entry name" value="GH"/>
</dbReference>
<comment type="caution">
    <text evidence="2">The sequence shown here is derived from an EMBL/GenBank/DDBJ whole genome shotgun (WGS) entry which is preliminary data.</text>
</comment>
<feature type="region of interest" description="Disordered" evidence="1">
    <location>
        <begin position="18"/>
        <end position="52"/>
    </location>
</feature>
<name>A0AA88VWR6_9ASTE</name>
<dbReference type="GO" id="GO:0016477">
    <property type="term" value="P:cell migration"/>
    <property type="evidence" value="ECO:0007669"/>
    <property type="project" value="TreeGrafter"/>
</dbReference>
<dbReference type="GO" id="GO:0051015">
    <property type="term" value="F:actin filament binding"/>
    <property type="evidence" value="ECO:0007669"/>
    <property type="project" value="InterPro"/>
</dbReference>
<evidence type="ECO:0000313" key="3">
    <source>
        <dbReference type="Proteomes" id="UP001188597"/>
    </source>
</evidence>
<dbReference type="GO" id="GO:0005737">
    <property type="term" value="C:cytoplasm"/>
    <property type="evidence" value="ECO:0007669"/>
    <property type="project" value="TreeGrafter"/>
</dbReference>
<keyword evidence="3" id="KW-1185">Reference proteome</keyword>
<gene>
    <name evidence="2" type="ORF">RJ639_008103</name>
</gene>
<protein>
    <recommendedName>
        <fullName evidence="4">Mannan endo-1,4-beta-mannosidase</fullName>
    </recommendedName>
</protein>
<proteinExistence type="predicted"/>
<organism evidence="2 3">
    <name type="scientific">Escallonia herrerae</name>
    <dbReference type="NCBI Taxonomy" id="1293975"/>
    <lineage>
        <taxon>Eukaryota</taxon>
        <taxon>Viridiplantae</taxon>
        <taxon>Streptophyta</taxon>
        <taxon>Embryophyta</taxon>
        <taxon>Tracheophyta</taxon>
        <taxon>Spermatophyta</taxon>
        <taxon>Magnoliopsida</taxon>
        <taxon>eudicotyledons</taxon>
        <taxon>Gunneridae</taxon>
        <taxon>Pentapetalae</taxon>
        <taxon>asterids</taxon>
        <taxon>campanulids</taxon>
        <taxon>Escalloniales</taxon>
        <taxon>Escalloniaceae</taxon>
        <taxon>Escallonia</taxon>
    </lineage>
</organism>
<sequence>MSRAAPCTRLAQCPRALPTGAHAPSQVPQVSRPCGHQAQRPRAQLQCPRTSKANSEDLKIQAYSKSPSLYVVELLNEPRLPRATLESVIKYYRDGYNAVRKHSSTTYVVMSNRLGPMDPKELFPLASGLQGTVIDVHYYNLFWPEIFDSMTVQQNIDFINTNRSAQLNEVTTANGYLTFVGEWVAEWQVQDATKEDYQRYAAAQLKLWGRATFGWAYWTLRNVNHWSLEWMIKNCYISL</sequence>
<evidence type="ECO:0000256" key="1">
    <source>
        <dbReference type="SAM" id="MobiDB-lite"/>
    </source>
</evidence>
<dbReference type="EMBL" id="JAVXUP010001351">
    <property type="protein sequence ID" value="KAK3012755.1"/>
    <property type="molecule type" value="Genomic_DNA"/>
</dbReference>
<dbReference type="GO" id="GO:0015629">
    <property type="term" value="C:actin cytoskeleton"/>
    <property type="evidence" value="ECO:0007669"/>
    <property type="project" value="TreeGrafter"/>
</dbReference>
<dbReference type="Gene3D" id="3.20.20.80">
    <property type="entry name" value="Glycosidases"/>
    <property type="match status" value="1"/>
</dbReference>
<dbReference type="InterPro" id="IPR010431">
    <property type="entry name" value="Fascin"/>
</dbReference>
<accession>A0AA88VWR6</accession>
<dbReference type="GO" id="GO:0007163">
    <property type="term" value="P:establishment or maintenance of cell polarity"/>
    <property type="evidence" value="ECO:0007669"/>
    <property type="project" value="TreeGrafter"/>
</dbReference>
<dbReference type="PANTHER" id="PTHR10551:SF14">
    <property type="entry name" value="CELLULASE CONTAINING PROTEIN, EXPRESSED"/>
    <property type="match status" value="1"/>
</dbReference>
<evidence type="ECO:0000313" key="2">
    <source>
        <dbReference type="EMBL" id="KAK3012755.1"/>
    </source>
</evidence>
<dbReference type="GO" id="GO:0051017">
    <property type="term" value="P:actin filament bundle assembly"/>
    <property type="evidence" value="ECO:0007669"/>
    <property type="project" value="TreeGrafter"/>
</dbReference>
<dbReference type="SUPFAM" id="SSF51445">
    <property type="entry name" value="(Trans)glycosidases"/>
    <property type="match status" value="1"/>
</dbReference>
<dbReference type="PANTHER" id="PTHR10551">
    <property type="entry name" value="FASCIN"/>
    <property type="match status" value="1"/>
</dbReference>
<evidence type="ECO:0008006" key="4">
    <source>
        <dbReference type="Google" id="ProtNLM"/>
    </source>
</evidence>
<dbReference type="Proteomes" id="UP001188597">
    <property type="component" value="Unassembled WGS sequence"/>
</dbReference>